<dbReference type="EMBL" id="JBJXBP010000003">
    <property type="protein sequence ID" value="KAL3840265.1"/>
    <property type="molecule type" value="Genomic_DNA"/>
</dbReference>
<proteinExistence type="predicted"/>
<dbReference type="CDD" id="cd22687">
    <property type="entry name" value="FHA_MCRS1"/>
    <property type="match status" value="1"/>
</dbReference>
<dbReference type="Pfam" id="PF00498">
    <property type="entry name" value="FHA"/>
    <property type="match status" value="1"/>
</dbReference>
<dbReference type="InterPro" id="IPR037912">
    <property type="entry name" value="MCRS1"/>
</dbReference>
<dbReference type="Pfam" id="PF13325">
    <property type="entry name" value="MCRS_N"/>
    <property type="match status" value="1"/>
</dbReference>
<evidence type="ECO:0000313" key="3">
    <source>
        <dbReference type="EMBL" id="KAL3840265.1"/>
    </source>
</evidence>
<dbReference type="PANTHER" id="PTHR13233:SF0">
    <property type="entry name" value="MICROSPHERULE PROTEIN 1"/>
    <property type="match status" value="1"/>
</dbReference>
<dbReference type="InterPro" id="IPR000253">
    <property type="entry name" value="FHA_dom"/>
</dbReference>
<feature type="compositionally biased region" description="Polar residues" evidence="1">
    <location>
        <begin position="562"/>
        <end position="581"/>
    </location>
</feature>
<comment type="caution">
    <text evidence="3">The sequence shown here is derived from an EMBL/GenBank/DDBJ whole genome shotgun (WGS) entry which is preliminary data.</text>
</comment>
<name>A0ABD3TVK0_9LAMI</name>
<dbReference type="SUPFAM" id="SSF49879">
    <property type="entry name" value="SMAD/FHA domain"/>
    <property type="match status" value="1"/>
</dbReference>
<organism evidence="3 4">
    <name type="scientific">Penstemon smallii</name>
    <dbReference type="NCBI Taxonomy" id="265156"/>
    <lineage>
        <taxon>Eukaryota</taxon>
        <taxon>Viridiplantae</taxon>
        <taxon>Streptophyta</taxon>
        <taxon>Embryophyta</taxon>
        <taxon>Tracheophyta</taxon>
        <taxon>Spermatophyta</taxon>
        <taxon>Magnoliopsida</taxon>
        <taxon>eudicotyledons</taxon>
        <taxon>Gunneridae</taxon>
        <taxon>Pentapetalae</taxon>
        <taxon>asterids</taxon>
        <taxon>lamiids</taxon>
        <taxon>Lamiales</taxon>
        <taxon>Plantaginaceae</taxon>
        <taxon>Cheloneae</taxon>
        <taxon>Penstemon</taxon>
    </lineage>
</organism>
<reference evidence="3 4" key="1">
    <citation type="submission" date="2024-12" db="EMBL/GenBank/DDBJ databases">
        <title>The unique morphological basis and parallel evolutionary history of personate flowers in Penstemon.</title>
        <authorList>
            <person name="Depatie T.H."/>
            <person name="Wessinger C.A."/>
        </authorList>
    </citation>
    <scope>NUCLEOTIDE SEQUENCE [LARGE SCALE GENOMIC DNA]</scope>
    <source>
        <strain evidence="3">WTNN_2</strain>
        <tissue evidence="3">Leaf</tissue>
    </source>
</reference>
<evidence type="ECO:0000259" key="2">
    <source>
        <dbReference type="PROSITE" id="PS50006"/>
    </source>
</evidence>
<evidence type="ECO:0000313" key="4">
    <source>
        <dbReference type="Proteomes" id="UP001634393"/>
    </source>
</evidence>
<dbReference type="AlphaFoldDB" id="A0ABD3TVK0"/>
<dbReference type="PROSITE" id="PS50006">
    <property type="entry name" value="FHA_DOMAIN"/>
    <property type="match status" value="1"/>
</dbReference>
<keyword evidence="4" id="KW-1185">Reference proteome</keyword>
<dbReference type="InterPro" id="IPR008984">
    <property type="entry name" value="SMAD_FHA_dom_sf"/>
</dbReference>
<dbReference type="InterPro" id="IPR025999">
    <property type="entry name" value="MCRS_N"/>
</dbReference>
<sequence length="778" mass="85438">MGALAPPSRWTPEDDVLLKTAVEAGASLEALAKGAVTFSRQYTIQEVQDRWYSLLYDSDVSEQASAQMLSKLNILETRGKRKRKAESTRKCYYKMRKRICNESFDGMGPNLLSWPGNGSSDYLINNPVSNPLVIEGPGFDTRHSFPEMLNYAREFATDDVTAFPRAGQQQCTYEGDSTLPGDQIDVSGFDQSKELSLSNFLGPDALDSELNGCSEFGGDPFHSFGVPSSLPQMPIWATSGDNSASVLPVQTGDSFILPDAGNANDSNSGMEPLMSCDSLGQFSPNTEEYIAEINNQLFDLANEDEPLNMDNEGEDILDQSYIDGLTSLLMDDSNQFELPNVDLYEAEVAVGANSVGAVGVHPHEGPYHDSSRVLKADVQSTLKCVGPEYRNRVICCTLNMEDPEIPSNDDVFLPFRFPSPPSSSGAHWRSHDTSHAVPSLVKNLFSTRKADGVVKKNEKVTRSVSHAVGTSKLSNTGSKQKVKLEPVEPRKAINSEAAARISSANATANKFVAKVAKTSAIETVRGKNIDCTNDGPSLDMQACAADTPQIQKDRSEVEMLNKGSSSAETPTIPQPIANSLQPDEEELSCEDEFDVPCYSDVESMILNQGLSPEDFDLFTSPHVKQYQHEVSKRMIVRLEQSANACTQRAMSAQGAFAVLHGRHSRHFIKKPEVLLGRSTEIVKVDIDMGREKNGVKISRRQATMKMDMYGVFHLKNLGKCPMYMNGKDVAPGQSVRLTPGCLIEVRKVKFLFETNPRRVKQHLDHITNGIDLQCSCSN</sequence>
<evidence type="ECO:0000256" key="1">
    <source>
        <dbReference type="SAM" id="MobiDB-lite"/>
    </source>
</evidence>
<feature type="domain" description="FHA" evidence="2">
    <location>
        <begin position="673"/>
        <end position="729"/>
    </location>
</feature>
<dbReference type="PANTHER" id="PTHR13233">
    <property type="entry name" value="MICROSPHERULE PROTEIN 1"/>
    <property type="match status" value="1"/>
</dbReference>
<gene>
    <name evidence="3" type="ORF">ACJIZ3_024856</name>
</gene>
<protein>
    <recommendedName>
        <fullName evidence="2">FHA domain-containing protein</fullName>
    </recommendedName>
</protein>
<dbReference type="Proteomes" id="UP001634393">
    <property type="component" value="Unassembled WGS sequence"/>
</dbReference>
<accession>A0ABD3TVK0</accession>
<feature type="region of interest" description="Disordered" evidence="1">
    <location>
        <begin position="558"/>
        <end position="583"/>
    </location>
</feature>
<dbReference type="Gene3D" id="2.60.200.20">
    <property type="match status" value="1"/>
</dbReference>